<dbReference type="InterPro" id="IPR025161">
    <property type="entry name" value="IS402-like_dom"/>
</dbReference>
<reference evidence="2 3" key="1">
    <citation type="submission" date="2019-05" db="EMBL/GenBank/DDBJ databases">
        <authorList>
            <consortium name="Science for Life Laboratories"/>
        </authorList>
    </citation>
    <scope>NUCLEOTIDE SEQUENCE [LARGE SCALE GENOMIC DNA]</scope>
    <source>
        <strain evidence="2">Soil9</strain>
    </source>
</reference>
<evidence type="ECO:0000313" key="3">
    <source>
        <dbReference type="Proteomes" id="UP000464178"/>
    </source>
</evidence>
<dbReference type="PANTHER" id="PTHR30007:SF0">
    <property type="entry name" value="TRANSPOSASE"/>
    <property type="match status" value="1"/>
</dbReference>
<name>A0A6P2DLU1_9BACT</name>
<proteinExistence type="predicted"/>
<dbReference type="AlphaFoldDB" id="A0A6P2DLU1"/>
<organism evidence="2 3">
    <name type="scientific">Gemmata massiliana</name>
    <dbReference type="NCBI Taxonomy" id="1210884"/>
    <lineage>
        <taxon>Bacteria</taxon>
        <taxon>Pseudomonadati</taxon>
        <taxon>Planctomycetota</taxon>
        <taxon>Planctomycetia</taxon>
        <taxon>Gemmatales</taxon>
        <taxon>Gemmataceae</taxon>
        <taxon>Gemmata</taxon>
    </lineage>
</organism>
<dbReference type="PANTHER" id="PTHR30007">
    <property type="entry name" value="PHP DOMAIN PROTEIN"/>
    <property type="match status" value="1"/>
</dbReference>
<evidence type="ECO:0000313" key="2">
    <source>
        <dbReference type="EMBL" id="VTS01819.1"/>
    </source>
</evidence>
<keyword evidence="3" id="KW-1185">Reference proteome</keyword>
<gene>
    <name evidence="2" type="ORF">SOIL9_77220</name>
</gene>
<dbReference type="EMBL" id="LR593886">
    <property type="protein sequence ID" value="VTS01819.1"/>
    <property type="molecule type" value="Genomic_DNA"/>
</dbReference>
<dbReference type="Pfam" id="PF13340">
    <property type="entry name" value="DUF4096"/>
    <property type="match status" value="1"/>
</dbReference>
<sequence length="104" mass="12027">MQRTPYPSDLTDEQWRAVEPLIPAPQAGGRRREVDVREVVNAIRYLHATNCGWRGLPTHFPNRSTVRYYSDVWRRSGVWEQIVAAADFGHQDGEEKSERTDETS</sequence>
<protein>
    <recommendedName>
        <fullName evidence="1">Insertion element IS402-like domain-containing protein</fullName>
    </recommendedName>
</protein>
<accession>A0A6P2DLU1</accession>
<evidence type="ECO:0000259" key="1">
    <source>
        <dbReference type="Pfam" id="PF13340"/>
    </source>
</evidence>
<dbReference type="Proteomes" id="UP000464178">
    <property type="component" value="Chromosome"/>
</dbReference>
<dbReference type="RefSeq" id="WP_162672567.1">
    <property type="nucleotide sequence ID" value="NZ_LR593886.1"/>
</dbReference>
<feature type="domain" description="Insertion element IS402-like" evidence="1">
    <location>
        <begin position="10"/>
        <end position="82"/>
    </location>
</feature>
<dbReference type="KEGG" id="gms:SOIL9_77220"/>